<gene>
    <name evidence="1" type="ORF">EQG66_05105</name>
</gene>
<dbReference type="OrthoDB" id="7444642at2"/>
<dbReference type="EMBL" id="SBKP01000003">
    <property type="protein sequence ID" value="RXR29918.1"/>
    <property type="molecule type" value="Genomic_DNA"/>
</dbReference>
<name>A0A4Q1KJB4_9SPHN</name>
<accession>A0A4Q1KJB4</accession>
<dbReference type="Pfam" id="PF03567">
    <property type="entry name" value="Sulfotransfer_2"/>
    <property type="match status" value="1"/>
</dbReference>
<dbReference type="GO" id="GO:0008146">
    <property type="term" value="F:sulfotransferase activity"/>
    <property type="evidence" value="ECO:0007669"/>
    <property type="project" value="InterPro"/>
</dbReference>
<dbReference type="AlphaFoldDB" id="A0A4Q1KJB4"/>
<dbReference type="RefSeq" id="WP_129403455.1">
    <property type="nucleotide sequence ID" value="NZ_SBKP01000003.1"/>
</dbReference>
<reference evidence="2" key="1">
    <citation type="submission" date="2019-01" db="EMBL/GenBank/DDBJ databases">
        <title>Cytophagaceae bacterium strain CAR-16.</title>
        <authorList>
            <person name="Chen W.-M."/>
        </authorList>
    </citation>
    <scope>NUCLEOTIDE SEQUENCE [LARGE SCALE GENOMIC DNA]</scope>
    <source>
        <strain evidence="2">CHR27</strain>
    </source>
</reference>
<dbReference type="InterPro" id="IPR027417">
    <property type="entry name" value="P-loop_NTPase"/>
</dbReference>
<dbReference type="Gene3D" id="3.40.50.300">
    <property type="entry name" value="P-loop containing nucleotide triphosphate hydrolases"/>
    <property type="match status" value="1"/>
</dbReference>
<sequence length="258" mass="29031">MIISDDHRLVFIHIPKCAGVSVKAPLRAIDSTGGAFSRIGDHEALGRIHYAHIVLRDMAAHFPTEWDKLRAYRSFAVVRSPEERFVSAMFQRLREFKGLAQSAITPALIEEEATEVIRALEAAPDRLGLELVHFNRQADYLFLDGTQIVERIFPIEHMPAIVAHIAQETGVQVAEEKKNRSTEFRFGAVKPLIRALRKPYAALVPYAARNRLRSKMTNAGLYTDAKRPAMLRPGGRVEGFVKTYYAEDSRIHAASLAR</sequence>
<dbReference type="InterPro" id="IPR005331">
    <property type="entry name" value="Sulfotransferase"/>
</dbReference>
<comment type="caution">
    <text evidence="1">The sequence shown here is derived from an EMBL/GenBank/DDBJ whole genome shotgun (WGS) entry which is preliminary data.</text>
</comment>
<protein>
    <recommendedName>
        <fullName evidence="3">Sulfotransferase family protein</fullName>
    </recommendedName>
</protein>
<keyword evidence="2" id="KW-1185">Reference proteome</keyword>
<evidence type="ECO:0000313" key="2">
    <source>
        <dbReference type="Proteomes" id="UP000290958"/>
    </source>
</evidence>
<dbReference type="Proteomes" id="UP000290958">
    <property type="component" value="Unassembled WGS sequence"/>
</dbReference>
<evidence type="ECO:0000313" key="1">
    <source>
        <dbReference type="EMBL" id="RXR29918.1"/>
    </source>
</evidence>
<evidence type="ECO:0008006" key="3">
    <source>
        <dbReference type="Google" id="ProtNLM"/>
    </source>
</evidence>
<organism evidence="1 2">
    <name type="scientific">Sphingobium fluviale</name>
    <dbReference type="NCBI Taxonomy" id="2506423"/>
    <lineage>
        <taxon>Bacteria</taxon>
        <taxon>Pseudomonadati</taxon>
        <taxon>Pseudomonadota</taxon>
        <taxon>Alphaproteobacteria</taxon>
        <taxon>Sphingomonadales</taxon>
        <taxon>Sphingomonadaceae</taxon>
        <taxon>Sphingobium</taxon>
    </lineage>
</organism>
<dbReference type="GO" id="GO:0016020">
    <property type="term" value="C:membrane"/>
    <property type="evidence" value="ECO:0007669"/>
    <property type="project" value="InterPro"/>
</dbReference>
<proteinExistence type="predicted"/>